<dbReference type="KEGG" id="dco:SAMEA4475696_0486"/>
<feature type="domain" description="Serine aminopeptidase S33" evidence="2">
    <location>
        <begin position="97"/>
        <end position="208"/>
    </location>
</feature>
<dbReference type="Gene3D" id="3.40.50.1820">
    <property type="entry name" value="alpha/beta hydrolase"/>
    <property type="match status" value="1"/>
</dbReference>
<evidence type="ECO:0000313" key="3">
    <source>
        <dbReference type="EMBL" id="SNV18562.1"/>
    </source>
</evidence>
<organism evidence="3 4">
    <name type="scientific">Dermatophilus congolensis</name>
    <dbReference type="NCBI Taxonomy" id="1863"/>
    <lineage>
        <taxon>Bacteria</taxon>
        <taxon>Bacillati</taxon>
        <taxon>Actinomycetota</taxon>
        <taxon>Actinomycetes</taxon>
        <taxon>Micrococcales</taxon>
        <taxon>Dermatophilaceae</taxon>
        <taxon>Dermatophilus</taxon>
    </lineage>
</organism>
<name>A0A239V8X1_9MICO</name>
<dbReference type="Proteomes" id="UP000242637">
    <property type="component" value="Chromosome 1"/>
</dbReference>
<evidence type="ECO:0000256" key="1">
    <source>
        <dbReference type="SAM" id="Phobius"/>
    </source>
</evidence>
<dbReference type="AlphaFoldDB" id="A0A239V8X1"/>
<proteinExistence type="predicted"/>
<reference evidence="3 4" key="1">
    <citation type="submission" date="2017-06" db="EMBL/GenBank/DDBJ databases">
        <authorList>
            <consortium name="Pathogen Informatics"/>
        </authorList>
    </citation>
    <scope>NUCLEOTIDE SEQUENCE [LARGE SCALE GENOMIC DNA]</scope>
    <source>
        <strain evidence="3 4">NCTC13039</strain>
    </source>
</reference>
<dbReference type="EMBL" id="LT906453">
    <property type="protein sequence ID" value="SNV18562.1"/>
    <property type="molecule type" value="Genomic_DNA"/>
</dbReference>
<accession>A0A239V8X1</accession>
<dbReference type="Pfam" id="PF12146">
    <property type="entry name" value="Hydrolase_4"/>
    <property type="match status" value="1"/>
</dbReference>
<sequence>MNTFLNAIRNCLRGSFLVLALIISIIATILLDARDLRSPANAKTDMPPASVAPWHDPSWTPSATVPGLHTRQLDIGDLAGGGTTRVGVLEPTIPAVADVLFIHGHADRLDNHRALFTSLAQRGMRVISYDLPSHGKSHLAPIDRWSIDDLTELTARVEHATHTKHPLILSGWSFGGLIATRIAQEPTRLHRFSRPIRALILETPAVAPLSFVGGDGIAQARTLTHDTDAPVAAPPTPASPFYNPLFATRLLTEATIAAAHPLPAGLPTLIIGSDPEHDRYIDAKKVATWATGVAKKTGANITFRTCHGARHGVDIEAWPTGPAANHHITNFIAKTLTLATAATRTSNSTPTPTEVTTACR</sequence>
<keyword evidence="4" id="KW-1185">Reference proteome</keyword>
<feature type="transmembrane region" description="Helical" evidence="1">
    <location>
        <begin position="12"/>
        <end position="31"/>
    </location>
</feature>
<dbReference type="GeneID" id="63458769"/>
<dbReference type="RefSeq" id="WP_028327449.1">
    <property type="nucleotide sequence ID" value="NZ_LT906453.1"/>
</dbReference>
<dbReference type="InterPro" id="IPR022742">
    <property type="entry name" value="Hydrolase_4"/>
</dbReference>
<keyword evidence="1" id="KW-0472">Membrane</keyword>
<dbReference type="InterPro" id="IPR029058">
    <property type="entry name" value="AB_hydrolase_fold"/>
</dbReference>
<dbReference type="SUPFAM" id="SSF53474">
    <property type="entry name" value="alpha/beta-Hydrolases"/>
    <property type="match status" value="1"/>
</dbReference>
<keyword evidence="1" id="KW-0812">Transmembrane</keyword>
<gene>
    <name evidence="3" type="ORF">SAMEA4475696_00486</name>
</gene>
<dbReference type="STRING" id="1121387.GCA_000429885_01588"/>
<keyword evidence="1" id="KW-1133">Transmembrane helix</keyword>
<dbReference type="OrthoDB" id="8444301at2"/>
<evidence type="ECO:0000313" key="4">
    <source>
        <dbReference type="Proteomes" id="UP000242637"/>
    </source>
</evidence>
<dbReference type="GO" id="GO:0016740">
    <property type="term" value="F:transferase activity"/>
    <property type="evidence" value="ECO:0007669"/>
    <property type="project" value="UniProtKB-KW"/>
</dbReference>
<protein>
    <submittedName>
        <fullName evidence="3">Acetoin dehydrogenase E2 subunit dihydrolipoyllysine-residue acetyltransferase</fullName>
    </submittedName>
</protein>
<keyword evidence="3" id="KW-0808">Transferase</keyword>
<evidence type="ECO:0000259" key="2">
    <source>
        <dbReference type="Pfam" id="PF12146"/>
    </source>
</evidence>